<evidence type="ECO:0000256" key="3">
    <source>
        <dbReference type="ARBA" id="ARBA00022801"/>
    </source>
</evidence>
<feature type="domain" description="THIF-type NAD/FAD binding fold" evidence="6">
    <location>
        <begin position="369"/>
        <end position="480"/>
    </location>
</feature>
<keyword evidence="3" id="KW-0378">Hydrolase</keyword>
<feature type="domain" description="JAB" evidence="7">
    <location>
        <begin position="616"/>
        <end position="716"/>
    </location>
</feature>
<accession>A0ABS4R709</accession>
<keyword evidence="9" id="KW-1185">Reference proteome</keyword>
<evidence type="ECO:0000259" key="7">
    <source>
        <dbReference type="Pfam" id="PF14464"/>
    </source>
</evidence>
<proteinExistence type="predicted"/>
<sequence>MSGILHAWWAEFGELIDVHACAVDDARRVAAHINSGAAASVALIEARRTADGHLTGLLLEVEVERPQDLAEPIRGIEPIAVIFDAEGNQPAVVALRPDFPHTMHQNWMPEGMPRALCIDDRPWDEARLSFTPADFLRRIQLWLARAARGELHDRAQPLEPLFFKNAVTIIVPAAALTSAEQPPELVGFLRAENEKVVITQPAGTGPQHAPGFVVLTLRASPQGMGRLRQAPKTLDTLAAQLQEYGIDLARVLNEQFAGWAGLGNDAVRRLAARLALVIAFPVTGDDGQSADDLRAFITYDTAGDVGVALGVLAANNSEVGSSKGYVKLLAPAMAAALPELPIEPADVHLAFERRTGVAVSGQLEPDLRKSVLIGAGSLGSQLAVNLAREGRFRWTVVDNDTLLPHNLARHALYPVDVGLPKSLALARRLETLLCDQAVSIKADFLAPAPDKRPQIDEQLAAGDLIIDASASVAVSRHLSDLEGANGRRLSLFFNPSGTAIVLLAEGQQRDTTLRDLEAQYHRLIQTETGLAHHLRPLTSALRYSGSCRAVTNRIPASRAALMSAIASQAVVDALSTEGAQVRVWTLSDENAVSLVGEAGQPVTRIALGEWTVCYNQSLVQEIAALRAARLPNETGGVLLGIVDTSRRSIHLVRALPEPEDSSGTVTGFERGVAGLADAVNDAAERSLHQIRYVGEWHSHPAGSSTRPSATDIRQILWLTAELESEGLPALMLVAGDNGALRVVFAGKHLAASQAAS</sequence>
<dbReference type="Proteomes" id="UP000730739">
    <property type="component" value="Unassembled WGS sequence"/>
</dbReference>
<dbReference type="Pfam" id="PF00899">
    <property type="entry name" value="ThiF"/>
    <property type="match status" value="1"/>
</dbReference>
<evidence type="ECO:0000256" key="4">
    <source>
        <dbReference type="ARBA" id="ARBA00022833"/>
    </source>
</evidence>
<keyword evidence="2" id="KW-0479">Metal-binding</keyword>
<evidence type="ECO:0000313" key="9">
    <source>
        <dbReference type="Proteomes" id="UP000730739"/>
    </source>
</evidence>
<keyword evidence="1" id="KW-0645">Protease</keyword>
<keyword evidence="5" id="KW-0482">Metalloprotease</keyword>
<dbReference type="InterPro" id="IPR028090">
    <property type="entry name" value="JAB_dom_prok"/>
</dbReference>
<evidence type="ECO:0000259" key="6">
    <source>
        <dbReference type="Pfam" id="PF00899"/>
    </source>
</evidence>
<evidence type="ECO:0000256" key="5">
    <source>
        <dbReference type="ARBA" id="ARBA00023049"/>
    </source>
</evidence>
<dbReference type="Pfam" id="PF14464">
    <property type="entry name" value="Prok-JAB"/>
    <property type="match status" value="1"/>
</dbReference>
<dbReference type="CDD" id="cd01483">
    <property type="entry name" value="E1_enzyme_family"/>
    <property type="match status" value="1"/>
</dbReference>
<dbReference type="RefSeq" id="WP_209605917.1">
    <property type="nucleotide sequence ID" value="NZ_JAGILA010000009.1"/>
</dbReference>
<dbReference type="InterPro" id="IPR035985">
    <property type="entry name" value="Ubiquitin-activating_enz"/>
</dbReference>
<evidence type="ECO:0000256" key="1">
    <source>
        <dbReference type="ARBA" id="ARBA00022670"/>
    </source>
</evidence>
<keyword evidence="4" id="KW-0862">Zinc</keyword>
<dbReference type="InterPro" id="IPR032865">
    <property type="entry name" value="Prok-E2_A"/>
</dbReference>
<dbReference type="InterPro" id="IPR000594">
    <property type="entry name" value="ThiF_NAD_FAD-bd"/>
</dbReference>
<reference evidence="8 9" key="1">
    <citation type="submission" date="2021-03" db="EMBL/GenBank/DDBJ databases">
        <title>Genomic Encyclopedia of Type Strains, Phase IV (KMG-IV): sequencing the most valuable type-strain genomes for metagenomic binning, comparative biology and taxonomic classification.</title>
        <authorList>
            <person name="Goeker M."/>
        </authorList>
    </citation>
    <scope>NUCLEOTIDE SEQUENCE [LARGE SCALE GENOMIC DNA]</scope>
    <source>
        <strain evidence="8 9">DSM 13372</strain>
    </source>
</reference>
<dbReference type="Gene3D" id="3.40.50.720">
    <property type="entry name" value="NAD(P)-binding Rossmann-like Domain"/>
    <property type="match status" value="1"/>
</dbReference>
<evidence type="ECO:0000313" key="8">
    <source>
        <dbReference type="EMBL" id="MBP2238674.1"/>
    </source>
</evidence>
<dbReference type="SUPFAM" id="SSF102712">
    <property type="entry name" value="JAB1/MPN domain"/>
    <property type="match status" value="1"/>
</dbReference>
<dbReference type="GO" id="GO:0000502">
    <property type="term" value="C:proteasome complex"/>
    <property type="evidence" value="ECO:0007669"/>
    <property type="project" value="UniProtKB-KW"/>
</dbReference>
<dbReference type="SUPFAM" id="SSF69572">
    <property type="entry name" value="Activating enzymes of the ubiquitin-like proteins"/>
    <property type="match status" value="1"/>
</dbReference>
<dbReference type="EMBL" id="JAGILA010000009">
    <property type="protein sequence ID" value="MBP2238674.1"/>
    <property type="molecule type" value="Genomic_DNA"/>
</dbReference>
<organism evidence="8 9">
    <name type="scientific">Sinorhizobium kostiense</name>
    <dbReference type="NCBI Taxonomy" id="76747"/>
    <lineage>
        <taxon>Bacteria</taxon>
        <taxon>Pseudomonadati</taxon>
        <taxon>Pseudomonadota</taxon>
        <taxon>Alphaproteobacteria</taxon>
        <taxon>Hyphomicrobiales</taxon>
        <taxon>Rhizobiaceae</taxon>
        <taxon>Sinorhizobium/Ensifer group</taxon>
        <taxon>Sinorhizobium</taxon>
    </lineage>
</organism>
<evidence type="ECO:0000256" key="2">
    <source>
        <dbReference type="ARBA" id="ARBA00022723"/>
    </source>
</evidence>
<protein>
    <submittedName>
        <fullName evidence="8">Proteasome lid subunit RPN8/RPN11</fullName>
    </submittedName>
</protein>
<keyword evidence="8" id="KW-0647">Proteasome</keyword>
<gene>
    <name evidence="8" type="ORF">J2Z31_005215</name>
</gene>
<comment type="caution">
    <text evidence="8">The sequence shown here is derived from an EMBL/GenBank/DDBJ whole genome shotgun (WGS) entry which is preliminary data.</text>
</comment>
<name>A0ABS4R709_9HYPH</name>
<dbReference type="Pfam" id="PF14457">
    <property type="entry name" value="Prok-E2_A"/>
    <property type="match status" value="1"/>
</dbReference>
<dbReference type="Gene3D" id="3.40.140.10">
    <property type="entry name" value="Cytidine Deaminase, domain 2"/>
    <property type="match status" value="1"/>
</dbReference>